<feature type="compositionally biased region" description="Pro residues" evidence="1">
    <location>
        <begin position="91"/>
        <end position="100"/>
    </location>
</feature>
<dbReference type="GeneID" id="85391614"/>
<feature type="region of interest" description="Disordered" evidence="1">
    <location>
        <begin position="68"/>
        <end position="117"/>
    </location>
</feature>
<gene>
    <name evidence="2" type="ORF">BDZ83DRAFT_612511</name>
</gene>
<dbReference type="AlphaFoldDB" id="A0AAD8XHN1"/>
<dbReference type="RefSeq" id="XP_060367672.1">
    <property type="nucleotide sequence ID" value="XM_060507715.1"/>
</dbReference>
<organism evidence="2 3">
    <name type="scientific">Glomerella acutata</name>
    <name type="common">Colletotrichum acutatum</name>
    <dbReference type="NCBI Taxonomy" id="27357"/>
    <lineage>
        <taxon>Eukaryota</taxon>
        <taxon>Fungi</taxon>
        <taxon>Dikarya</taxon>
        <taxon>Ascomycota</taxon>
        <taxon>Pezizomycotina</taxon>
        <taxon>Sordariomycetes</taxon>
        <taxon>Hypocreomycetidae</taxon>
        <taxon>Glomerellales</taxon>
        <taxon>Glomerellaceae</taxon>
        <taxon>Colletotrichum</taxon>
        <taxon>Colletotrichum acutatum species complex</taxon>
    </lineage>
</organism>
<name>A0AAD8XHN1_GLOAC</name>
<evidence type="ECO:0000256" key="1">
    <source>
        <dbReference type="SAM" id="MobiDB-lite"/>
    </source>
</evidence>
<comment type="caution">
    <text evidence="2">The sequence shown here is derived from an EMBL/GenBank/DDBJ whole genome shotgun (WGS) entry which is preliminary data.</text>
</comment>
<dbReference type="EMBL" id="JAHMHS010000023">
    <property type="protein sequence ID" value="KAK1727617.1"/>
    <property type="molecule type" value="Genomic_DNA"/>
</dbReference>
<proteinExistence type="predicted"/>
<keyword evidence="3" id="KW-1185">Reference proteome</keyword>
<accession>A0AAD8XHN1</accession>
<feature type="compositionally biased region" description="Polar residues" evidence="1">
    <location>
        <begin position="68"/>
        <end position="87"/>
    </location>
</feature>
<evidence type="ECO:0000313" key="3">
    <source>
        <dbReference type="Proteomes" id="UP001244207"/>
    </source>
</evidence>
<reference evidence="2" key="1">
    <citation type="submission" date="2021-12" db="EMBL/GenBank/DDBJ databases">
        <title>Comparative genomics, transcriptomics and evolutionary studies reveal genomic signatures of adaptation to plant cell wall in hemibiotrophic fungi.</title>
        <authorList>
            <consortium name="DOE Joint Genome Institute"/>
            <person name="Baroncelli R."/>
            <person name="Diaz J.F."/>
            <person name="Benocci T."/>
            <person name="Peng M."/>
            <person name="Battaglia E."/>
            <person name="Haridas S."/>
            <person name="Andreopoulos W."/>
            <person name="Labutti K."/>
            <person name="Pangilinan J."/>
            <person name="Floch G.L."/>
            <person name="Makela M.R."/>
            <person name="Henrissat B."/>
            <person name="Grigoriev I.V."/>
            <person name="Crouch J.A."/>
            <person name="De Vries R.P."/>
            <person name="Sukno S.A."/>
            <person name="Thon M.R."/>
        </authorList>
    </citation>
    <scope>NUCLEOTIDE SEQUENCE</scope>
    <source>
        <strain evidence="2">CBS 112980</strain>
    </source>
</reference>
<protein>
    <submittedName>
        <fullName evidence="2">Uncharacterized protein</fullName>
    </submittedName>
</protein>
<dbReference type="Proteomes" id="UP001244207">
    <property type="component" value="Unassembled WGS sequence"/>
</dbReference>
<sequence>MNCSCTSLIDYWDLSHGFYYHTELKSSFAMPVLYRSGLQLKRGKEHRCQNPNILSINFQSLTTPIAFNPSKPVSKSSTHVDTSSLTHPSAPEVPPNPPKSPATRPSEDPQHRGPPST</sequence>
<evidence type="ECO:0000313" key="2">
    <source>
        <dbReference type="EMBL" id="KAK1727617.1"/>
    </source>
</evidence>